<dbReference type="AlphaFoldDB" id="R8NBM0"/>
<name>R8NBM0_BACCX</name>
<evidence type="ECO:0000313" key="2">
    <source>
        <dbReference type="Proteomes" id="UP000014020"/>
    </source>
</evidence>
<gene>
    <name evidence="1" type="ORF">IK1_05581</name>
</gene>
<accession>R8NBM0</accession>
<protein>
    <submittedName>
        <fullName evidence="1">Uncharacterized protein</fullName>
    </submittedName>
</protein>
<evidence type="ECO:0000313" key="1">
    <source>
        <dbReference type="EMBL" id="EOP43871.1"/>
    </source>
</evidence>
<proteinExistence type="predicted"/>
<dbReference type="HOGENOM" id="CLU_3324119_0_0_9"/>
<comment type="caution">
    <text evidence="1">The sequence shown here is derived from an EMBL/GenBank/DDBJ whole genome shotgun (WGS) entry which is preliminary data.</text>
</comment>
<sequence>MAMYSPLICMPWIHKSFAVIVETHREPYVRLRCLPEPV</sequence>
<reference evidence="2" key="1">
    <citation type="submission" date="2012-12" db="EMBL/GenBank/DDBJ databases">
        <title>The genome sequence of Bacillus cereus VD146.</title>
        <authorList>
            <consortium name="The Broad Institute Genome Sequencing Platform"/>
            <consortium name="The Broad Institute Genome Sequencing Center for Infectious Disease"/>
            <person name="Feldgarden M."/>
            <person name="Van der Auwera G.A."/>
            <person name="Mahillon J."/>
            <person name="Duprez V."/>
            <person name="Timmery S."/>
            <person name="Mattelet C."/>
            <person name="Dierick K."/>
            <person name="Sun M."/>
            <person name="Yu Z."/>
            <person name="Zhu L."/>
            <person name="Hu X."/>
            <person name="Shank E.B."/>
            <person name="Swiecicka I."/>
            <person name="Hansen B.M."/>
            <person name="Andrup L."/>
            <person name="Walker B."/>
            <person name="Young S.K."/>
            <person name="Zeng Q."/>
            <person name="Gargeya S."/>
            <person name="Fitzgerald M."/>
            <person name="Haas B."/>
            <person name="Abouelleil A."/>
            <person name="Alvarado L."/>
            <person name="Arachchi H.M."/>
            <person name="Berlin A.M."/>
            <person name="Chapman S.B."/>
            <person name="Dewar J."/>
            <person name="Goldberg J."/>
            <person name="Griggs A."/>
            <person name="Gujja S."/>
            <person name="Hansen M."/>
            <person name="Howarth C."/>
            <person name="Imamovic A."/>
            <person name="Larimer J."/>
            <person name="McCowan C."/>
            <person name="Murphy C."/>
            <person name="Neiman D."/>
            <person name="Pearson M."/>
            <person name="Priest M."/>
            <person name="Roberts A."/>
            <person name="Saif S."/>
            <person name="Shea T."/>
            <person name="Sisk P."/>
            <person name="Sykes S."/>
            <person name="Wortman J."/>
            <person name="Nusbaum C."/>
            <person name="Birren B."/>
        </authorList>
    </citation>
    <scope>NUCLEOTIDE SEQUENCE [LARGE SCALE GENOMIC DNA]</scope>
    <source>
        <strain evidence="2">VD146</strain>
    </source>
</reference>
<dbReference type="Proteomes" id="UP000014020">
    <property type="component" value="Unassembled WGS sequence"/>
</dbReference>
<dbReference type="EMBL" id="AHFE01000034">
    <property type="protein sequence ID" value="EOP43871.1"/>
    <property type="molecule type" value="Genomic_DNA"/>
</dbReference>
<organism evidence="1 2">
    <name type="scientific">Bacillus cereus (strain VD146)</name>
    <dbReference type="NCBI Taxonomy" id="1053236"/>
    <lineage>
        <taxon>Bacteria</taxon>
        <taxon>Bacillati</taxon>
        <taxon>Bacillota</taxon>
        <taxon>Bacilli</taxon>
        <taxon>Bacillales</taxon>
        <taxon>Bacillaceae</taxon>
        <taxon>Bacillus</taxon>
        <taxon>Bacillus cereus group</taxon>
    </lineage>
</organism>